<dbReference type="Pfam" id="PF00041">
    <property type="entry name" value="fn3"/>
    <property type="match status" value="1"/>
</dbReference>
<feature type="signal peptide" evidence="4">
    <location>
        <begin position="1"/>
        <end position="26"/>
    </location>
</feature>
<keyword evidence="9" id="KW-1185">Reference proteome</keyword>
<dbReference type="Gene3D" id="2.10.25.10">
    <property type="entry name" value="Laminin"/>
    <property type="match status" value="1"/>
</dbReference>
<comment type="caution">
    <text evidence="8">The sequence shown here is derived from an EMBL/GenBank/DDBJ whole genome shotgun (WGS) entry which is preliminary data.</text>
</comment>
<dbReference type="InterPro" id="IPR000152">
    <property type="entry name" value="EGF-type_Asp/Asn_hydroxyl_site"/>
</dbReference>
<dbReference type="SUPFAM" id="SSF57196">
    <property type="entry name" value="EGF/Laminin"/>
    <property type="match status" value="1"/>
</dbReference>
<dbReference type="InterPro" id="IPR000742">
    <property type="entry name" value="EGF"/>
</dbReference>
<evidence type="ECO:0000313" key="9">
    <source>
        <dbReference type="Proteomes" id="UP001460270"/>
    </source>
</evidence>
<keyword evidence="3" id="KW-0245">EGF-like domain</keyword>
<dbReference type="Gene3D" id="2.60.40.3210">
    <property type="entry name" value="Zona pellucida, ZP-N domain"/>
    <property type="match status" value="1"/>
</dbReference>
<feature type="domain" description="EGF-like" evidence="5">
    <location>
        <begin position="629"/>
        <end position="665"/>
    </location>
</feature>
<dbReference type="PROSITE" id="PS00010">
    <property type="entry name" value="ASX_HYDROXYL"/>
    <property type="match status" value="1"/>
</dbReference>
<dbReference type="PANTHER" id="PTHR14002:SF60">
    <property type="entry name" value="ZP DOMAIN-CONTAINING PROTEIN"/>
    <property type="match status" value="1"/>
</dbReference>
<dbReference type="InterPro" id="IPR042235">
    <property type="entry name" value="ZP-C_dom"/>
</dbReference>
<dbReference type="InterPro" id="IPR003961">
    <property type="entry name" value="FN3_dom"/>
</dbReference>
<dbReference type="SMART" id="SM00060">
    <property type="entry name" value="FN3"/>
    <property type="match status" value="2"/>
</dbReference>
<evidence type="ECO:0000313" key="8">
    <source>
        <dbReference type="EMBL" id="KAK7878138.1"/>
    </source>
</evidence>
<sequence>MPFRSTIPFLCSFLLLLPLSISLGRCSDISFSLCWFNTDSSLESHNFNITLNGTSLSYIRKPGKLTSVTVYPGVENKLTVKYERSYFAWIFTLNQNTKFTKVRGSVRPTVQPTSATQSFLQMLSPSEVFACENTTLFFRQEKDFFLAIGHTSRLPLRLESRSSSTLLLSWGHALTSSAHAEAHSVGLYSSELASFSLQRLETTTEPHYRLTALDSCSVYVACVEISGTLSLTCLSTITDPDLPRDLEMTSLNSSSLSVSWECPLNGRYSTFLLTVYHHHLSPNPSPSSLTPLEEERVWVQDPPQWTLSDLPPCARLSFGVQTVCVSGAETRYSPEISHKGNSDQSNILNLAQSSSGPDWYSVNWDVGSFSSVSRFRLFHDGEEQGSTLNTSFTVSGLQPCRKFWVTVEALCGEETVMDAQTVQVHTDPQGISDLRFVPENSTVVWTAGSASSGVFFMFELSRADGGEILWSGSVRFVSLSVWEQCESLASSHRSVLEFKSESPSLQPRGRAAAPNVHKAQEPNNVIGLIVPWTLPEEVQNGTSDSWVQMTQILQNRMDELLRSMVTEVKVKLLKVEPAQNPEHTEFLFLTLNKSKGLQEPLWIQDYLPDLLLLKSNNVSIENGVIHWTGPDLCLSSPCPKNSVCLNSLGSFSCLCREGHYDVRAFVRTSGSALPVCNDKGMFSRCLDKHLKGGISKQYLSSRLKGALKTSLNHGQCEVNETQDFFYFKTPREPNPCGTRRRVNESHIELQNFLTVTVAGEKGPRVDQGRSLRVLWKCVYPRHYLRTALVGVDLEWLSSFSVVAFNTSLQLALNMSLFGDSSYSSSFSDAVMLNPDDTLFFQVSLQTSNSFIHDVRLQVESCWATESSDPQDQVQGMFLQDGCPVDDTFSWLSQNGASQMSRFSIQMFHLPQSLPLYFHCRASVCGTEENCTQNCSSDQRMKRSVSDSETLDSRAAVVSVGPLVVTKRRSSLDKTSYWANTQP</sequence>
<reference evidence="9" key="1">
    <citation type="submission" date="2024-04" db="EMBL/GenBank/DDBJ databases">
        <title>Salinicola lusitanus LLJ914,a marine bacterium isolated from the Okinawa Trough.</title>
        <authorList>
            <person name="Li J."/>
        </authorList>
    </citation>
    <scope>NUCLEOTIDE SEQUENCE [LARGE SCALE GENOMIC DNA]</scope>
</reference>
<evidence type="ECO:0000259" key="5">
    <source>
        <dbReference type="PROSITE" id="PS50026"/>
    </source>
</evidence>
<evidence type="ECO:0000259" key="7">
    <source>
        <dbReference type="PROSITE" id="PS51034"/>
    </source>
</evidence>
<proteinExistence type="predicted"/>
<dbReference type="InterPro" id="IPR001507">
    <property type="entry name" value="ZP_dom"/>
</dbReference>
<dbReference type="Gene3D" id="2.60.40.10">
    <property type="entry name" value="Immunoglobulins"/>
    <property type="match status" value="1"/>
</dbReference>
<dbReference type="InterPro" id="IPR055355">
    <property type="entry name" value="ZP-C"/>
</dbReference>
<feature type="domain" description="ZP" evidence="7">
    <location>
        <begin position="684"/>
        <end position="941"/>
    </location>
</feature>
<dbReference type="SMART" id="SM00241">
    <property type="entry name" value="ZP"/>
    <property type="match status" value="1"/>
</dbReference>
<evidence type="ECO:0008006" key="10">
    <source>
        <dbReference type="Google" id="ProtNLM"/>
    </source>
</evidence>
<evidence type="ECO:0000256" key="1">
    <source>
        <dbReference type="ARBA" id="ARBA00022729"/>
    </source>
</evidence>
<dbReference type="AlphaFoldDB" id="A0AAW0MDY8"/>
<dbReference type="Proteomes" id="UP001460270">
    <property type="component" value="Unassembled WGS sequence"/>
</dbReference>
<protein>
    <recommendedName>
        <fullName evidence="10">ZP domain-containing protein</fullName>
    </recommendedName>
</protein>
<dbReference type="SMART" id="SM00179">
    <property type="entry name" value="EGF_CA"/>
    <property type="match status" value="1"/>
</dbReference>
<gene>
    <name evidence="8" type="ORF">WMY93_031219</name>
</gene>
<dbReference type="PROSITE" id="PS51034">
    <property type="entry name" value="ZP_2"/>
    <property type="match status" value="1"/>
</dbReference>
<dbReference type="CDD" id="cd00054">
    <property type="entry name" value="EGF_CA"/>
    <property type="match status" value="1"/>
</dbReference>
<name>A0AAW0MDY8_9GOBI</name>
<dbReference type="InterPro" id="IPR013783">
    <property type="entry name" value="Ig-like_fold"/>
</dbReference>
<dbReference type="InterPro" id="IPR001881">
    <property type="entry name" value="EGF-like_Ca-bd_dom"/>
</dbReference>
<evidence type="ECO:0000256" key="2">
    <source>
        <dbReference type="ARBA" id="ARBA00023157"/>
    </source>
</evidence>
<dbReference type="PANTHER" id="PTHR14002">
    <property type="entry name" value="ENDOGLIN/TGF-BETA RECEPTOR TYPE III"/>
    <property type="match status" value="1"/>
</dbReference>
<dbReference type="PROSITE" id="PS50026">
    <property type="entry name" value="EGF_3"/>
    <property type="match status" value="1"/>
</dbReference>
<evidence type="ECO:0000256" key="3">
    <source>
        <dbReference type="PROSITE-ProRule" id="PRU00076"/>
    </source>
</evidence>
<dbReference type="PROSITE" id="PS50853">
    <property type="entry name" value="FN3"/>
    <property type="match status" value="1"/>
</dbReference>
<evidence type="ECO:0000259" key="6">
    <source>
        <dbReference type="PROSITE" id="PS50853"/>
    </source>
</evidence>
<dbReference type="Gene3D" id="2.60.40.4100">
    <property type="entry name" value="Zona pellucida, ZP-C domain"/>
    <property type="match status" value="1"/>
</dbReference>
<feature type="domain" description="Fibronectin type-III" evidence="6">
    <location>
        <begin position="242"/>
        <end position="345"/>
    </location>
</feature>
<dbReference type="Pfam" id="PF00100">
    <property type="entry name" value="Zona_pellucida"/>
    <property type="match status" value="1"/>
</dbReference>
<dbReference type="EMBL" id="JBBPFD010000603">
    <property type="protein sequence ID" value="KAK7878138.1"/>
    <property type="molecule type" value="Genomic_DNA"/>
</dbReference>
<organism evidence="8 9">
    <name type="scientific">Mugilogobius chulae</name>
    <name type="common">yellowstripe goby</name>
    <dbReference type="NCBI Taxonomy" id="88201"/>
    <lineage>
        <taxon>Eukaryota</taxon>
        <taxon>Metazoa</taxon>
        <taxon>Chordata</taxon>
        <taxon>Craniata</taxon>
        <taxon>Vertebrata</taxon>
        <taxon>Euteleostomi</taxon>
        <taxon>Actinopterygii</taxon>
        <taxon>Neopterygii</taxon>
        <taxon>Teleostei</taxon>
        <taxon>Neoteleostei</taxon>
        <taxon>Acanthomorphata</taxon>
        <taxon>Gobiaria</taxon>
        <taxon>Gobiiformes</taxon>
        <taxon>Gobioidei</taxon>
        <taxon>Gobiidae</taxon>
        <taxon>Gobionellinae</taxon>
        <taxon>Mugilogobius</taxon>
    </lineage>
</organism>
<feature type="chain" id="PRO_5043328999" description="ZP domain-containing protein" evidence="4">
    <location>
        <begin position="27"/>
        <end position="982"/>
    </location>
</feature>
<keyword evidence="1 4" id="KW-0732">Signal</keyword>
<comment type="caution">
    <text evidence="3">Lacks conserved residue(s) required for the propagation of feature annotation.</text>
</comment>
<keyword evidence="2" id="KW-1015">Disulfide bond</keyword>
<dbReference type="GO" id="GO:0005509">
    <property type="term" value="F:calcium ion binding"/>
    <property type="evidence" value="ECO:0007669"/>
    <property type="project" value="InterPro"/>
</dbReference>
<accession>A0AAW0MDY8</accession>
<dbReference type="SUPFAM" id="SSF49265">
    <property type="entry name" value="Fibronectin type III"/>
    <property type="match status" value="1"/>
</dbReference>
<dbReference type="InterPro" id="IPR036116">
    <property type="entry name" value="FN3_sf"/>
</dbReference>
<evidence type="ECO:0000256" key="4">
    <source>
        <dbReference type="SAM" id="SignalP"/>
    </source>
</evidence>